<dbReference type="GO" id="GO:0006402">
    <property type="term" value="P:mRNA catabolic process"/>
    <property type="evidence" value="ECO:0007669"/>
    <property type="project" value="TreeGrafter"/>
</dbReference>
<dbReference type="SMART" id="SM00955">
    <property type="entry name" value="RNB"/>
    <property type="match status" value="1"/>
</dbReference>
<dbReference type="NCBIfam" id="TIGR02063">
    <property type="entry name" value="RNase_R"/>
    <property type="match status" value="1"/>
</dbReference>
<dbReference type="PANTHER" id="PTHR23355:SF9">
    <property type="entry name" value="DIS3-LIKE EXONUCLEASE 2"/>
    <property type="match status" value="1"/>
</dbReference>
<dbReference type="InterPro" id="IPR004476">
    <property type="entry name" value="RNase_II/RNase_R"/>
</dbReference>
<keyword evidence="2 7" id="KW-0963">Cytoplasm</keyword>
<dbReference type="InterPro" id="IPR003029">
    <property type="entry name" value="S1_domain"/>
</dbReference>
<dbReference type="SMART" id="SM00316">
    <property type="entry name" value="S1"/>
    <property type="match status" value="1"/>
</dbReference>
<dbReference type="EMBL" id="CP002458">
    <property type="protein sequence ID" value="ADV34895.1"/>
    <property type="molecule type" value="Genomic_DNA"/>
</dbReference>
<evidence type="ECO:0000313" key="9">
    <source>
        <dbReference type="EMBL" id="ADV34895.1"/>
    </source>
</evidence>
<proteinExistence type="inferred from homology"/>
<comment type="subcellular location">
    <subcellularLocation>
        <location evidence="7">Cytoplasm</location>
    </subcellularLocation>
</comment>
<keyword evidence="5 7" id="KW-0269">Exonuclease</keyword>
<dbReference type="Proteomes" id="UP000007473">
    <property type="component" value="Chromosome"/>
</dbReference>
<accession>A0AB32XCX4</accession>
<evidence type="ECO:0000256" key="6">
    <source>
        <dbReference type="ARBA" id="ARBA00022884"/>
    </source>
</evidence>
<evidence type="ECO:0000313" key="10">
    <source>
        <dbReference type="Proteomes" id="UP000007473"/>
    </source>
</evidence>
<dbReference type="PROSITE" id="PS50126">
    <property type="entry name" value="S1"/>
    <property type="match status" value="1"/>
</dbReference>
<feature type="domain" description="S1 motif" evidence="8">
    <location>
        <begin position="622"/>
        <end position="700"/>
    </location>
</feature>
<dbReference type="EC" id="3.1.13.1" evidence="7"/>
<evidence type="ECO:0000256" key="5">
    <source>
        <dbReference type="ARBA" id="ARBA00022839"/>
    </source>
</evidence>
<dbReference type="KEGG" id="mfm:MfeM64YM_0900"/>
<dbReference type="Pfam" id="PF00575">
    <property type="entry name" value="S1"/>
    <property type="match status" value="1"/>
</dbReference>
<sequence length="727" mass="83762">MNPQEILNFLKKHDNSTFIDIAKVLRISYKDNKKLTELLNKLIDERKLIKNGKLSTYSLIEKIKIVQGKIRFASEGKYAFVEEENDNPEAEKISYFVPGIHLNRALDGDFVEITVLKYFHSLDDKTFAIVEKVLSRNSDKFIGILGMHEGFLSFKPLKNDYKKINFHIKELVKEARLHDVVLGQMVSFKNNIIELNIIKKIANSNDPMAYVKALTVIRNKPEDFPQEVKDYLVKIPNSIADEKLNNRLDLRKELIVTIDGNDTKDFDDAINVKKNADGTYELGVHIADVSYYVKEDSSLDVEALKRGTSRYLVSGVIPMLPHKLSNGICSLNPNEDRFTLSAIMTIDKNGDTIDAKFYQSIIQSKYRLTYDRVNELYDKNQKFDDPKLNRMLYEAAELAKIIRNYKVKEGYIDFEIEEPEIVLDDKGKTIDVVVKPTGFSENLIEDFMVRTNEEVAKFLAKRKIPFIYRVHESPDSDKIDSFLSVLNVLGIKVNIDRNDINPKSFQKIINKIKETRNDDFLKTVFLRTMQKAKYSTNNIGHFGLASEHYCHFTSPIRRYPDLVVHRILREIVFNNDKSKITHYKNILSNVAELNSNSEQEALQLERDTNDLKYAEFFKNKIGQTMKAQIISILRFGMFVQFDCKIEALVHISTLCDGDYEVNENFTELRSKQHTFKLGDQVEVVIAGADETNGKIDAVLAKCYGSYLEEIKKKLNSNSNRKHKKSGK</sequence>
<dbReference type="AlphaFoldDB" id="A0AB32XCX4"/>
<dbReference type="InterPro" id="IPR050180">
    <property type="entry name" value="RNR_Ribonuclease"/>
</dbReference>
<comment type="function">
    <text evidence="7">3'-5' exoribonuclease that releases 5'-nucleoside monophosphates and is involved in maturation of structured RNAs.</text>
</comment>
<dbReference type="GO" id="GO:0008859">
    <property type="term" value="F:exoribonuclease II activity"/>
    <property type="evidence" value="ECO:0007669"/>
    <property type="project" value="UniProtKB-UniRule"/>
</dbReference>
<protein>
    <recommendedName>
        <fullName evidence="7">Ribonuclease R</fullName>
        <shortName evidence="7">RNase R</shortName>
        <ecNumber evidence="7">3.1.13.1</ecNumber>
    </recommendedName>
</protein>
<comment type="similarity">
    <text evidence="7">Belongs to the RNR ribonuclease family. RNase R subfamily.</text>
</comment>
<dbReference type="Pfam" id="PF00773">
    <property type="entry name" value="RNB"/>
    <property type="match status" value="1"/>
</dbReference>
<dbReference type="GO" id="GO:0003723">
    <property type="term" value="F:RNA binding"/>
    <property type="evidence" value="ECO:0007669"/>
    <property type="project" value="UniProtKB-UniRule"/>
</dbReference>
<comment type="catalytic activity">
    <reaction evidence="1 7">
        <text>Exonucleolytic cleavage in the 3'- to 5'-direction to yield nucleoside 5'-phosphates.</text>
        <dbReference type="EC" id="3.1.13.1"/>
    </reaction>
</comment>
<organism evidence="9 10">
    <name type="scientific">Mycoplasmopsis fermentans (strain M64)</name>
    <name type="common">Mycoplasma fermentans</name>
    <dbReference type="NCBI Taxonomy" id="943945"/>
    <lineage>
        <taxon>Bacteria</taxon>
        <taxon>Bacillati</taxon>
        <taxon>Mycoplasmatota</taxon>
        <taxon>Mycoplasmoidales</taxon>
        <taxon>Metamycoplasmataceae</taxon>
        <taxon>Mycoplasmopsis</taxon>
    </lineage>
</organism>
<dbReference type="PANTHER" id="PTHR23355">
    <property type="entry name" value="RIBONUCLEASE"/>
    <property type="match status" value="1"/>
</dbReference>
<evidence type="ECO:0000256" key="2">
    <source>
        <dbReference type="ARBA" id="ARBA00022490"/>
    </source>
</evidence>
<dbReference type="SUPFAM" id="SSF50249">
    <property type="entry name" value="Nucleic acid-binding proteins"/>
    <property type="match status" value="2"/>
</dbReference>
<name>A0AB32XCX4_MYCFM</name>
<dbReference type="Gene3D" id="2.40.50.140">
    <property type="entry name" value="Nucleic acid-binding proteins"/>
    <property type="match status" value="1"/>
</dbReference>
<evidence type="ECO:0000256" key="4">
    <source>
        <dbReference type="ARBA" id="ARBA00022801"/>
    </source>
</evidence>
<dbReference type="NCBIfam" id="TIGR00358">
    <property type="entry name" value="3_prime_RNase"/>
    <property type="match status" value="1"/>
</dbReference>
<dbReference type="InterPro" id="IPR012340">
    <property type="entry name" value="NA-bd_OB-fold"/>
</dbReference>
<evidence type="ECO:0000256" key="3">
    <source>
        <dbReference type="ARBA" id="ARBA00022722"/>
    </source>
</evidence>
<evidence type="ECO:0000259" key="8">
    <source>
        <dbReference type="PROSITE" id="PS50126"/>
    </source>
</evidence>
<evidence type="ECO:0000256" key="7">
    <source>
        <dbReference type="HAMAP-Rule" id="MF_01895"/>
    </source>
</evidence>
<dbReference type="RefSeq" id="WP_013527121.1">
    <property type="nucleotide sequence ID" value="NC_014921.1"/>
</dbReference>
<dbReference type="GO" id="GO:0005829">
    <property type="term" value="C:cytosol"/>
    <property type="evidence" value="ECO:0007669"/>
    <property type="project" value="TreeGrafter"/>
</dbReference>
<dbReference type="InterPro" id="IPR011805">
    <property type="entry name" value="RNase_R"/>
</dbReference>
<reference evidence="9 10" key="1">
    <citation type="journal article" date="2011" name="J. Bacteriol.">
        <title>Genome sequence of the repetitive-sequence-rich Mycoplasma fermentans strain M64.</title>
        <authorList>
            <person name="Shu H.W."/>
            <person name="Liu T.T."/>
            <person name="Chang H.Y."/>
            <person name="Liu Y.M."/>
            <person name="Wu K.M."/>
            <person name="Shu H.Y."/>
            <person name="Tsai S.F."/>
            <person name="Hsiao K.J."/>
            <person name="Hu W.S."/>
            <person name="Ng W.V."/>
        </authorList>
    </citation>
    <scope>NUCLEOTIDE SEQUENCE [LARGE SCALE GENOMIC DNA]</scope>
    <source>
        <strain evidence="9 10">M64</strain>
    </source>
</reference>
<dbReference type="HAMAP" id="MF_01895">
    <property type="entry name" value="RNase_R"/>
    <property type="match status" value="1"/>
</dbReference>
<evidence type="ECO:0000256" key="1">
    <source>
        <dbReference type="ARBA" id="ARBA00001849"/>
    </source>
</evidence>
<keyword evidence="6 7" id="KW-0694">RNA-binding</keyword>
<gene>
    <name evidence="9" type="primary">vacB</name>
    <name evidence="7" type="synonym">rnr</name>
    <name evidence="9" type="ordered locus">MfeM64YM_0900</name>
</gene>
<dbReference type="InterPro" id="IPR001900">
    <property type="entry name" value="RNase_II/R"/>
</dbReference>
<keyword evidence="4 7" id="KW-0378">Hydrolase</keyword>
<keyword evidence="3 7" id="KW-0540">Nuclease</keyword>